<dbReference type="EMBL" id="KZ452538">
    <property type="protein sequence ID" value="PKA48358.1"/>
    <property type="molecule type" value="Genomic_DNA"/>
</dbReference>
<dbReference type="OrthoDB" id="757680at2759"/>
<protein>
    <submittedName>
        <fullName evidence="2">Uncharacterized protein</fullName>
    </submittedName>
</protein>
<dbReference type="STRING" id="1088818.A0A2H9ZYI1"/>
<dbReference type="Proteomes" id="UP000236161">
    <property type="component" value="Unassembled WGS sequence"/>
</dbReference>
<evidence type="ECO:0000313" key="2">
    <source>
        <dbReference type="EMBL" id="PKA48358.1"/>
    </source>
</evidence>
<gene>
    <name evidence="2" type="ORF">AXF42_Ash020450</name>
</gene>
<sequence>MSPRSTASKLRDSLEMTEIRREVTSHSTMSIYRMPSLKSSVGSKSTSFQPSATAAGEVGGCLAFREDPPAVLHSSWISRLRPAPSPSAACGRDGIHSPFVTVSDGAPAALCKHTVSTDESRTASSSVYNLKSFIAGRHLGFPPRNRPPAPQLRRDNRGDDDEGRIVASFGPFLIRAPRKTAGSYRREGRVFEKGNITGDGCFPLCRRITCHGVEREEEIGEGRNLGILEKKGIDAPVHARPSPSIFQSQVIRPATVIHGRDEFGMEKEIVDFSPHRNANRFMDTDLVSSSWIGNHYRPRNDESSLHKPYPITDTPLIRVHDGHSRAGSWIASSSQQAARSRGFSPYHDVSEDSSLSRNFQDIHSHHHNSIPQQPDRQVAKIEAEEQFSFWNMGRFKRTNFVSSVIPSFDLACDFSRKRKPRTIDFASFKFQRLGGKTSAFNRSENL</sequence>
<evidence type="ECO:0000256" key="1">
    <source>
        <dbReference type="SAM" id="MobiDB-lite"/>
    </source>
</evidence>
<accession>A0A2H9ZYI1</accession>
<name>A0A2H9ZYI1_9ASPA</name>
<keyword evidence="3" id="KW-1185">Reference proteome</keyword>
<feature type="region of interest" description="Disordered" evidence="1">
    <location>
        <begin position="139"/>
        <end position="162"/>
    </location>
</feature>
<dbReference type="AlphaFoldDB" id="A0A2H9ZYI1"/>
<organism evidence="2 3">
    <name type="scientific">Apostasia shenzhenica</name>
    <dbReference type="NCBI Taxonomy" id="1088818"/>
    <lineage>
        <taxon>Eukaryota</taxon>
        <taxon>Viridiplantae</taxon>
        <taxon>Streptophyta</taxon>
        <taxon>Embryophyta</taxon>
        <taxon>Tracheophyta</taxon>
        <taxon>Spermatophyta</taxon>
        <taxon>Magnoliopsida</taxon>
        <taxon>Liliopsida</taxon>
        <taxon>Asparagales</taxon>
        <taxon>Orchidaceae</taxon>
        <taxon>Apostasioideae</taxon>
        <taxon>Apostasia</taxon>
    </lineage>
</organism>
<reference evidence="2 3" key="1">
    <citation type="journal article" date="2017" name="Nature">
        <title>The Apostasia genome and the evolution of orchids.</title>
        <authorList>
            <person name="Zhang G.Q."/>
            <person name="Liu K.W."/>
            <person name="Li Z."/>
            <person name="Lohaus R."/>
            <person name="Hsiao Y.Y."/>
            <person name="Niu S.C."/>
            <person name="Wang J.Y."/>
            <person name="Lin Y.C."/>
            <person name="Xu Q."/>
            <person name="Chen L.J."/>
            <person name="Yoshida K."/>
            <person name="Fujiwara S."/>
            <person name="Wang Z.W."/>
            <person name="Zhang Y.Q."/>
            <person name="Mitsuda N."/>
            <person name="Wang M."/>
            <person name="Liu G.H."/>
            <person name="Pecoraro L."/>
            <person name="Huang H.X."/>
            <person name="Xiao X.J."/>
            <person name="Lin M."/>
            <person name="Wu X.Y."/>
            <person name="Wu W.L."/>
            <person name="Chen Y.Y."/>
            <person name="Chang S.B."/>
            <person name="Sakamoto S."/>
            <person name="Ohme-Takagi M."/>
            <person name="Yagi M."/>
            <person name="Zeng S.J."/>
            <person name="Shen C.Y."/>
            <person name="Yeh C.M."/>
            <person name="Luo Y.B."/>
            <person name="Tsai W.C."/>
            <person name="Van de Peer Y."/>
            <person name="Liu Z.J."/>
        </authorList>
    </citation>
    <scope>NUCLEOTIDE SEQUENCE [LARGE SCALE GENOMIC DNA]</scope>
    <source>
        <strain evidence="3">cv. Shenzhen</strain>
        <tissue evidence="2">Stem</tissue>
    </source>
</reference>
<evidence type="ECO:0000313" key="3">
    <source>
        <dbReference type="Proteomes" id="UP000236161"/>
    </source>
</evidence>
<proteinExistence type="predicted"/>